<dbReference type="HOGENOM" id="CLU_142396_1_0_1"/>
<name>A0A0D0DZX7_9AGAM</name>
<reference evidence="1 2" key="1">
    <citation type="submission" date="2014-04" db="EMBL/GenBank/DDBJ databases">
        <authorList>
            <consortium name="DOE Joint Genome Institute"/>
            <person name="Kuo A."/>
            <person name="Kohler A."/>
            <person name="Jargeat P."/>
            <person name="Nagy L.G."/>
            <person name="Floudas D."/>
            <person name="Copeland A."/>
            <person name="Barry K.W."/>
            <person name="Cichocki N."/>
            <person name="Veneault-Fourrey C."/>
            <person name="LaButti K."/>
            <person name="Lindquist E.A."/>
            <person name="Lipzen A."/>
            <person name="Lundell T."/>
            <person name="Morin E."/>
            <person name="Murat C."/>
            <person name="Sun H."/>
            <person name="Tunlid A."/>
            <person name="Henrissat B."/>
            <person name="Grigoriev I.V."/>
            <person name="Hibbett D.S."/>
            <person name="Martin F."/>
            <person name="Nordberg H.P."/>
            <person name="Cantor M.N."/>
            <person name="Hua S.X."/>
        </authorList>
    </citation>
    <scope>NUCLEOTIDE SEQUENCE [LARGE SCALE GENOMIC DNA]</scope>
    <source>
        <strain evidence="1 2">Ve08.2h10</strain>
    </source>
</reference>
<reference evidence="2" key="2">
    <citation type="submission" date="2015-01" db="EMBL/GenBank/DDBJ databases">
        <title>Evolutionary Origins and Diversification of the Mycorrhizal Mutualists.</title>
        <authorList>
            <consortium name="DOE Joint Genome Institute"/>
            <consortium name="Mycorrhizal Genomics Consortium"/>
            <person name="Kohler A."/>
            <person name="Kuo A."/>
            <person name="Nagy L.G."/>
            <person name="Floudas D."/>
            <person name="Copeland A."/>
            <person name="Barry K.W."/>
            <person name="Cichocki N."/>
            <person name="Veneault-Fourrey C."/>
            <person name="LaButti K."/>
            <person name="Lindquist E.A."/>
            <person name="Lipzen A."/>
            <person name="Lundell T."/>
            <person name="Morin E."/>
            <person name="Murat C."/>
            <person name="Riley R."/>
            <person name="Ohm R."/>
            <person name="Sun H."/>
            <person name="Tunlid A."/>
            <person name="Henrissat B."/>
            <person name="Grigoriev I.V."/>
            <person name="Hibbett D.S."/>
            <person name="Martin F."/>
        </authorList>
    </citation>
    <scope>NUCLEOTIDE SEQUENCE [LARGE SCALE GENOMIC DNA]</scope>
    <source>
        <strain evidence="2">Ve08.2h10</strain>
    </source>
</reference>
<evidence type="ECO:0000313" key="2">
    <source>
        <dbReference type="Proteomes" id="UP000054538"/>
    </source>
</evidence>
<dbReference type="AlphaFoldDB" id="A0A0D0DZX7"/>
<dbReference type="OrthoDB" id="2636032at2759"/>
<dbReference type="Proteomes" id="UP000054538">
    <property type="component" value="Unassembled WGS sequence"/>
</dbReference>
<keyword evidence="2" id="KW-1185">Reference proteome</keyword>
<sequence length="112" mass="12797">MLEVLQLTNTMATQFLLSILTLEQYNHHLIVLDLLSDACDILFTFDKHPLSHSANSVTEIATMEYAREVCFLLSDEENGLHFNVSHTSLTQLEKFLVEDVAKMMHTVMLVRS</sequence>
<proteinExistence type="predicted"/>
<accession>A0A0D0DZX7</accession>
<protein>
    <submittedName>
        <fullName evidence="1">Uncharacterized protein</fullName>
    </submittedName>
</protein>
<evidence type="ECO:0000313" key="1">
    <source>
        <dbReference type="EMBL" id="KIK92839.1"/>
    </source>
</evidence>
<dbReference type="InParanoid" id="A0A0D0DZX7"/>
<organism evidence="1 2">
    <name type="scientific">Paxillus rubicundulus Ve08.2h10</name>
    <dbReference type="NCBI Taxonomy" id="930991"/>
    <lineage>
        <taxon>Eukaryota</taxon>
        <taxon>Fungi</taxon>
        <taxon>Dikarya</taxon>
        <taxon>Basidiomycota</taxon>
        <taxon>Agaricomycotina</taxon>
        <taxon>Agaricomycetes</taxon>
        <taxon>Agaricomycetidae</taxon>
        <taxon>Boletales</taxon>
        <taxon>Paxilineae</taxon>
        <taxon>Paxillaceae</taxon>
        <taxon>Paxillus</taxon>
    </lineage>
</organism>
<dbReference type="EMBL" id="KN825238">
    <property type="protein sequence ID" value="KIK92839.1"/>
    <property type="molecule type" value="Genomic_DNA"/>
</dbReference>
<gene>
    <name evidence="1" type="ORF">PAXRUDRAFT_146454</name>
</gene>